<dbReference type="Pfam" id="PF01344">
    <property type="entry name" value="Kelch_1"/>
    <property type="match status" value="4"/>
</dbReference>
<feature type="chain" id="PRO_5045764772" description="Galactose oxidase" evidence="4">
    <location>
        <begin position="25"/>
        <end position="506"/>
    </location>
</feature>
<evidence type="ECO:0000256" key="4">
    <source>
        <dbReference type="SAM" id="SignalP"/>
    </source>
</evidence>
<protein>
    <recommendedName>
        <fullName evidence="7">Galactose oxidase</fullName>
    </recommendedName>
</protein>
<dbReference type="PANTHER" id="PTHR24412:SF441">
    <property type="entry name" value="KELCH-LIKE PROTEIN 28"/>
    <property type="match status" value="1"/>
</dbReference>
<dbReference type="EMBL" id="JAPCID010000027">
    <property type="protein sequence ID" value="MDA0139556.1"/>
    <property type="molecule type" value="Genomic_DNA"/>
</dbReference>
<evidence type="ECO:0008006" key="7">
    <source>
        <dbReference type="Google" id="ProtNLM"/>
    </source>
</evidence>
<feature type="signal peptide" evidence="4">
    <location>
        <begin position="1"/>
        <end position="24"/>
    </location>
</feature>
<dbReference type="InterPro" id="IPR006652">
    <property type="entry name" value="Kelch_1"/>
</dbReference>
<evidence type="ECO:0000313" key="5">
    <source>
        <dbReference type="EMBL" id="MDA0139556.1"/>
    </source>
</evidence>
<evidence type="ECO:0000256" key="3">
    <source>
        <dbReference type="SAM" id="MobiDB-lite"/>
    </source>
</evidence>
<feature type="compositionally biased region" description="Pro residues" evidence="3">
    <location>
        <begin position="378"/>
        <end position="391"/>
    </location>
</feature>
<accession>A0ABT4RLV8</accession>
<sequence>MNSRRLIPVVSLVLLVAPVATAHAAVGTWSDAGSMTDQRGGAAAAKLADGSVLVAGGARATVLDTVERFDPAANQWSPLPKMRLPRSQAPAVTLPDGRVLVPGGRHTNYDATDSAEVYDPKTGRWDDAGTLVEARGYHDAVLLANGQPLVIGGDGLYDRATGAERWNPATNQWKATGPVVTTRFQPAVTRLADGRVFVAGGWNGDELDSAEIYDPIADAWTATAPMGERRGHAEAALLPDGRVLVAGGYGFENRHPTASRTAEIYDPRSNTWTRTADLATPRGEGSAMVTLADGRPAITGGFWWSVVNPGVNGGLPTWSGDRYEDTLEIFDPARGTWALSSTMKRGRAGHVALALNDGSLLVAGGFFAGTVAERFTPPAVPTPTPDPPADPAPTATATPTPSPSPAAVPGRVAFRSNLKRMTLSRSGALAVKVRCDDTGDCKDSLVLRRGKVVLARAQVSLPRNAVATVKLKLSKSARGKLSRRGTKLTLELPRQRVSLALTVKRA</sequence>
<dbReference type="InterPro" id="IPR037293">
    <property type="entry name" value="Gal_Oxidase_central_sf"/>
</dbReference>
<proteinExistence type="predicted"/>
<keyword evidence="4" id="KW-0732">Signal</keyword>
<keyword evidence="2" id="KW-0677">Repeat</keyword>
<keyword evidence="6" id="KW-1185">Reference proteome</keyword>
<feature type="region of interest" description="Disordered" evidence="3">
    <location>
        <begin position="377"/>
        <end position="408"/>
    </location>
</feature>
<dbReference type="SUPFAM" id="SSF50965">
    <property type="entry name" value="Galactose oxidase, central domain"/>
    <property type="match status" value="2"/>
</dbReference>
<keyword evidence="1" id="KW-0880">Kelch repeat</keyword>
<gene>
    <name evidence="5" type="ORF">OJ962_18800</name>
</gene>
<comment type="caution">
    <text evidence="5">The sequence shown here is derived from an EMBL/GenBank/DDBJ whole genome shotgun (WGS) entry which is preliminary data.</text>
</comment>
<dbReference type="PANTHER" id="PTHR24412">
    <property type="entry name" value="KELCH PROTEIN"/>
    <property type="match status" value="1"/>
</dbReference>
<dbReference type="InterPro" id="IPR011043">
    <property type="entry name" value="Gal_Oxase/kelch_b-propeller"/>
</dbReference>
<dbReference type="Proteomes" id="UP001147700">
    <property type="component" value="Unassembled WGS sequence"/>
</dbReference>
<evidence type="ECO:0000256" key="2">
    <source>
        <dbReference type="ARBA" id="ARBA00022737"/>
    </source>
</evidence>
<evidence type="ECO:0000256" key="1">
    <source>
        <dbReference type="ARBA" id="ARBA00022441"/>
    </source>
</evidence>
<evidence type="ECO:0000313" key="6">
    <source>
        <dbReference type="Proteomes" id="UP001147700"/>
    </source>
</evidence>
<dbReference type="SMART" id="SM00612">
    <property type="entry name" value="Kelch"/>
    <property type="match status" value="6"/>
</dbReference>
<organism evidence="5 6">
    <name type="scientific">Solirubrobacter deserti</name>
    <dbReference type="NCBI Taxonomy" id="2282478"/>
    <lineage>
        <taxon>Bacteria</taxon>
        <taxon>Bacillati</taxon>
        <taxon>Actinomycetota</taxon>
        <taxon>Thermoleophilia</taxon>
        <taxon>Solirubrobacterales</taxon>
        <taxon>Solirubrobacteraceae</taxon>
        <taxon>Solirubrobacter</taxon>
    </lineage>
</organism>
<dbReference type="Gene3D" id="2.130.10.80">
    <property type="entry name" value="Galactose oxidase/kelch, beta-propeller"/>
    <property type="match status" value="4"/>
</dbReference>
<reference evidence="5" key="1">
    <citation type="submission" date="2022-10" db="EMBL/GenBank/DDBJ databases">
        <title>The WGS of Solirubrobacter sp. CPCC 204708.</title>
        <authorList>
            <person name="Jiang Z."/>
        </authorList>
    </citation>
    <scope>NUCLEOTIDE SEQUENCE</scope>
    <source>
        <strain evidence="5">CPCC 204708</strain>
    </source>
</reference>
<name>A0ABT4RLV8_9ACTN</name>